<evidence type="ECO:0008006" key="3">
    <source>
        <dbReference type="Google" id="ProtNLM"/>
    </source>
</evidence>
<dbReference type="Gene3D" id="3.90.180.10">
    <property type="entry name" value="Medium-chain alcohol dehydrogenases, catalytic domain"/>
    <property type="match status" value="1"/>
</dbReference>
<name>A0A319BX12_9EURO</name>
<sequence>MLAVIKGEAYLLRCTHYFNSPLNYSWLTILDMQLIPFLIEQHRKGYLPLEKIVTYYPVGRFLQALKDLKDGKVVKAVLKWEGGDSENTDAQSLGRL</sequence>
<dbReference type="GeneID" id="37139124"/>
<dbReference type="OrthoDB" id="1560166at2759"/>
<keyword evidence="2" id="KW-1185">Reference proteome</keyword>
<gene>
    <name evidence="1" type="ORF">BO82DRAFT_358762</name>
</gene>
<protein>
    <recommendedName>
        <fullName evidence="3">Alcohol dehydrogenase-like C-terminal domain-containing protein</fullName>
    </recommendedName>
</protein>
<accession>A0A319BX12</accession>
<proteinExistence type="predicted"/>
<dbReference type="EMBL" id="KZ821750">
    <property type="protein sequence ID" value="PYH76801.1"/>
    <property type="molecule type" value="Genomic_DNA"/>
</dbReference>
<evidence type="ECO:0000313" key="2">
    <source>
        <dbReference type="Proteomes" id="UP000248340"/>
    </source>
</evidence>
<organism evidence="1 2">
    <name type="scientific">Aspergillus uvarum CBS 121591</name>
    <dbReference type="NCBI Taxonomy" id="1448315"/>
    <lineage>
        <taxon>Eukaryota</taxon>
        <taxon>Fungi</taxon>
        <taxon>Dikarya</taxon>
        <taxon>Ascomycota</taxon>
        <taxon>Pezizomycotina</taxon>
        <taxon>Eurotiomycetes</taxon>
        <taxon>Eurotiomycetidae</taxon>
        <taxon>Eurotiales</taxon>
        <taxon>Aspergillaceae</taxon>
        <taxon>Aspergillus</taxon>
        <taxon>Aspergillus subgen. Circumdati</taxon>
    </lineage>
</organism>
<dbReference type="Proteomes" id="UP000248340">
    <property type="component" value="Unassembled WGS sequence"/>
</dbReference>
<evidence type="ECO:0000313" key="1">
    <source>
        <dbReference type="EMBL" id="PYH76801.1"/>
    </source>
</evidence>
<dbReference type="VEuPathDB" id="FungiDB:BO82DRAFT_358762"/>
<dbReference type="RefSeq" id="XP_025487001.1">
    <property type="nucleotide sequence ID" value="XM_025636383.1"/>
</dbReference>
<dbReference type="AlphaFoldDB" id="A0A319BX12"/>
<dbReference type="STRING" id="1448315.A0A319BX12"/>
<reference evidence="1 2" key="1">
    <citation type="submission" date="2016-12" db="EMBL/GenBank/DDBJ databases">
        <title>The genomes of Aspergillus section Nigri reveals drivers in fungal speciation.</title>
        <authorList>
            <consortium name="DOE Joint Genome Institute"/>
            <person name="Vesth T.C."/>
            <person name="Nybo J."/>
            <person name="Theobald S."/>
            <person name="Brandl J."/>
            <person name="Frisvad J.C."/>
            <person name="Nielsen K.F."/>
            <person name="Lyhne E.K."/>
            <person name="Kogle M.E."/>
            <person name="Kuo A."/>
            <person name="Riley R."/>
            <person name="Clum A."/>
            <person name="Nolan M."/>
            <person name="Lipzen A."/>
            <person name="Salamov A."/>
            <person name="Henrissat B."/>
            <person name="Wiebenga A."/>
            <person name="De Vries R.P."/>
            <person name="Grigoriev I.V."/>
            <person name="Mortensen U.H."/>
            <person name="Andersen M.R."/>
            <person name="Baker S.E."/>
        </authorList>
    </citation>
    <scope>NUCLEOTIDE SEQUENCE [LARGE SCALE GENOMIC DNA]</scope>
    <source>
        <strain evidence="1 2">CBS 121591</strain>
    </source>
</reference>